<gene>
    <name evidence="1" type="ORF">MM171A05193_0008</name>
</gene>
<protein>
    <submittedName>
        <fullName evidence="1">Uncharacterized protein</fullName>
    </submittedName>
</protein>
<dbReference type="AlphaFoldDB" id="A0A6M3X4D1"/>
<evidence type="ECO:0000313" key="1">
    <source>
        <dbReference type="EMBL" id="QJH92528.1"/>
    </source>
</evidence>
<sequence length="70" mass="8135">MSVRVYCPICKGGNNVIWQGSLEKWEKELSKEIPPDWANYAHRHEKAHNHQIMVEYPTQTVPFRLGEAEG</sequence>
<organism evidence="1">
    <name type="scientific">viral metagenome</name>
    <dbReference type="NCBI Taxonomy" id="1070528"/>
    <lineage>
        <taxon>unclassified sequences</taxon>
        <taxon>metagenomes</taxon>
        <taxon>organismal metagenomes</taxon>
    </lineage>
</organism>
<dbReference type="EMBL" id="MT143897">
    <property type="protein sequence ID" value="QJH92528.1"/>
    <property type="molecule type" value="Genomic_DNA"/>
</dbReference>
<reference evidence="1" key="1">
    <citation type="submission" date="2020-03" db="EMBL/GenBank/DDBJ databases">
        <title>The deep terrestrial virosphere.</title>
        <authorList>
            <person name="Holmfeldt K."/>
            <person name="Nilsson E."/>
            <person name="Simone D."/>
            <person name="Lopez-Fernandez M."/>
            <person name="Wu X."/>
            <person name="de Brujin I."/>
            <person name="Lundin D."/>
            <person name="Andersson A."/>
            <person name="Bertilsson S."/>
            <person name="Dopson M."/>
        </authorList>
    </citation>
    <scope>NUCLEOTIDE SEQUENCE</scope>
    <source>
        <strain evidence="1">MM171A05193</strain>
    </source>
</reference>
<accession>A0A6M3X4D1</accession>
<proteinExistence type="predicted"/>
<name>A0A6M3X4D1_9ZZZZ</name>